<dbReference type="RefSeq" id="WP_154791360.1">
    <property type="nucleotide sequence ID" value="NZ_WMBB01000017.1"/>
</dbReference>
<comment type="similarity">
    <text evidence="1">Belongs to the AHA1 family.</text>
</comment>
<dbReference type="CDD" id="cd08891">
    <property type="entry name" value="SRPBCC_CalC"/>
    <property type="match status" value="1"/>
</dbReference>
<evidence type="ECO:0000313" key="3">
    <source>
        <dbReference type="EMBL" id="MTE16951.1"/>
    </source>
</evidence>
<evidence type="ECO:0000259" key="2">
    <source>
        <dbReference type="Pfam" id="PF08327"/>
    </source>
</evidence>
<reference evidence="3 4" key="1">
    <citation type="submission" date="2019-11" db="EMBL/GenBank/DDBJ databases">
        <title>Nocardia sp. nov. CT2-14 isolated from soil.</title>
        <authorList>
            <person name="Kanchanasin P."/>
            <person name="Tanasupawat S."/>
            <person name="Yuki M."/>
            <person name="Kudo T."/>
        </authorList>
    </citation>
    <scope>NUCLEOTIDE SEQUENCE [LARGE SCALE GENOMIC DNA]</scope>
    <source>
        <strain evidence="3 4">CT2-14</strain>
    </source>
</reference>
<dbReference type="Pfam" id="PF08327">
    <property type="entry name" value="AHSA1"/>
    <property type="match status" value="1"/>
</dbReference>
<protein>
    <submittedName>
        <fullName evidence="3">ATPase</fullName>
    </submittedName>
</protein>
<dbReference type="AlphaFoldDB" id="A0A6I3L617"/>
<proteinExistence type="inferred from homology"/>
<evidence type="ECO:0000313" key="4">
    <source>
        <dbReference type="Proteomes" id="UP000432464"/>
    </source>
</evidence>
<sequence length="159" mass="17456">MTSQPDPNAVTVELTVDAPIDKAYRVFTTGMDSWWPREHHIGAGPLAETVVEPRLGGRLYGREADGTECPWGRVLVWSPNTHFAFSWDIGLDWKPESDPARTSRVDVTFTAVDADHTTVTLVHSGFENHGPGWESMRDAVGSPGGWPALRDNYAKVVAA</sequence>
<dbReference type="InterPro" id="IPR023393">
    <property type="entry name" value="START-like_dom_sf"/>
</dbReference>
<comment type="caution">
    <text evidence="3">The sequence shown here is derived from an EMBL/GenBank/DDBJ whole genome shotgun (WGS) entry which is preliminary data.</text>
</comment>
<dbReference type="Gene3D" id="3.30.530.20">
    <property type="match status" value="1"/>
</dbReference>
<dbReference type="EMBL" id="WMBB01000017">
    <property type="protein sequence ID" value="MTE16951.1"/>
    <property type="molecule type" value="Genomic_DNA"/>
</dbReference>
<dbReference type="InterPro" id="IPR013538">
    <property type="entry name" value="ASHA1/2-like_C"/>
</dbReference>
<gene>
    <name evidence="3" type="ORF">GLP40_29950</name>
</gene>
<feature type="domain" description="Activator of Hsp90 ATPase homologue 1/2-like C-terminal" evidence="2">
    <location>
        <begin position="17"/>
        <end position="130"/>
    </location>
</feature>
<name>A0A6I3L617_9NOCA</name>
<dbReference type="Proteomes" id="UP000432464">
    <property type="component" value="Unassembled WGS sequence"/>
</dbReference>
<evidence type="ECO:0000256" key="1">
    <source>
        <dbReference type="ARBA" id="ARBA00006817"/>
    </source>
</evidence>
<keyword evidence="4" id="KW-1185">Reference proteome</keyword>
<organism evidence="3 4">
    <name type="scientific">Nocardia aurantiaca</name>
    <dbReference type="NCBI Taxonomy" id="2675850"/>
    <lineage>
        <taxon>Bacteria</taxon>
        <taxon>Bacillati</taxon>
        <taxon>Actinomycetota</taxon>
        <taxon>Actinomycetes</taxon>
        <taxon>Mycobacteriales</taxon>
        <taxon>Nocardiaceae</taxon>
        <taxon>Nocardia</taxon>
    </lineage>
</organism>
<accession>A0A6I3L617</accession>
<dbReference type="SUPFAM" id="SSF55961">
    <property type="entry name" value="Bet v1-like"/>
    <property type="match status" value="1"/>
</dbReference>